<feature type="non-terminal residue" evidence="2">
    <location>
        <position position="89"/>
    </location>
</feature>
<name>A0ABN7VWP9_GIGMA</name>
<evidence type="ECO:0000313" key="3">
    <source>
        <dbReference type="Proteomes" id="UP000789901"/>
    </source>
</evidence>
<gene>
    <name evidence="2" type="ORF">GMARGA_LOCUS23164</name>
</gene>
<dbReference type="EMBL" id="CAJVQB010023210">
    <property type="protein sequence ID" value="CAG8801319.1"/>
    <property type="molecule type" value="Genomic_DNA"/>
</dbReference>
<feature type="region of interest" description="Disordered" evidence="1">
    <location>
        <begin position="66"/>
        <end position="89"/>
    </location>
</feature>
<comment type="caution">
    <text evidence="2">The sequence shown here is derived from an EMBL/GenBank/DDBJ whole genome shotgun (WGS) entry which is preliminary data.</text>
</comment>
<accession>A0ABN7VWP9</accession>
<dbReference type="Proteomes" id="UP000789901">
    <property type="component" value="Unassembled WGS sequence"/>
</dbReference>
<protein>
    <submittedName>
        <fullName evidence="2">10124_t:CDS:1</fullName>
    </submittedName>
</protein>
<evidence type="ECO:0000256" key="1">
    <source>
        <dbReference type="SAM" id="MobiDB-lite"/>
    </source>
</evidence>
<proteinExistence type="predicted"/>
<organism evidence="2 3">
    <name type="scientific">Gigaspora margarita</name>
    <dbReference type="NCBI Taxonomy" id="4874"/>
    <lineage>
        <taxon>Eukaryota</taxon>
        <taxon>Fungi</taxon>
        <taxon>Fungi incertae sedis</taxon>
        <taxon>Mucoromycota</taxon>
        <taxon>Glomeromycotina</taxon>
        <taxon>Glomeromycetes</taxon>
        <taxon>Diversisporales</taxon>
        <taxon>Gigasporaceae</taxon>
        <taxon>Gigaspora</taxon>
    </lineage>
</organism>
<evidence type="ECO:0000313" key="2">
    <source>
        <dbReference type="EMBL" id="CAG8801319.1"/>
    </source>
</evidence>
<keyword evidence="3" id="KW-1185">Reference proteome</keyword>
<sequence length="89" mass="10489">MIEIIDCDENKKQLVHDLSRQLNDIRNLKECHIFTTVMKNNKCRHIFSSYVAYDTHEKQPIIIIKRAPSKKNPPKNISDLELSNQIEIE</sequence>
<reference evidence="2 3" key="1">
    <citation type="submission" date="2021-06" db="EMBL/GenBank/DDBJ databases">
        <authorList>
            <person name="Kallberg Y."/>
            <person name="Tangrot J."/>
            <person name="Rosling A."/>
        </authorList>
    </citation>
    <scope>NUCLEOTIDE SEQUENCE [LARGE SCALE GENOMIC DNA]</scope>
    <source>
        <strain evidence="2 3">120-4 pot B 10/14</strain>
    </source>
</reference>